<keyword evidence="7 9" id="KW-0472">Membrane</keyword>
<feature type="transmembrane region" description="Helical" evidence="9">
    <location>
        <begin position="110"/>
        <end position="129"/>
    </location>
</feature>
<gene>
    <name evidence="9" type="primary">ctaB</name>
    <name evidence="10" type="ORF">QE404_000374</name>
</gene>
<evidence type="ECO:0000256" key="1">
    <source>
        <dbReference type="ARBA" id="ARBA00004141"/>
    </source>
</evidence>
<keyword evidence="5 9" id="KW-1133">Transmembrane helix</keyword>
<evidence type="ECO:0000256" key="3">
    <source>
        <dbReference type="ARBA" id="ARBA00022679"/>
    </source>
</evidence>
<dbReference type="InterPro" id="IPR000537">
    <property type="entry name" value="UbiA_prenyltransferase"/>
</dbReference>
<dbReference type="EC" id="2.5.1.141" evidence="9"/>
<dbReference type="Gene3D" id="1.10.357.140">
    <property type="entry name" value="UbiA prenyltransferase"/>
    <property type="match status" value="1"/>
</dbReference>
<evidence type="ECO:0000256" key="6">
    <source>
        <dbReference type="ARBA" id="ARBA00023133"/>
    </source>
</evidence>
<feature type="transmembrane region" description="Helical" evidence="9">
    <location>
        <begin position="233"/>
        <end position="253"/>
    </location>
</feature>
<keyword evidence="3 9" id="KW-0808">Transferase</keyword>
<feature type="transmembrane region" description="Helical" evidence="9">
    <location>
        <begin position="83"/>
        <end position="104"/>
    </location>
</feature>
<name>A0ABU0TDS1_9FLAO</name>
<comment type="catalytic activity">
    <reaction evidence="8 9">
        <text>heme b + (2E,6E)-farnesyl diphosphate + H2O = Fe(II)-heme o + diphosphate</text>
        <dbReference type="Rhea" id="RHEA:28070"/>
        <dbReference type="ChEBI" id="CHEBI:15377"/>
        <dbReference type="ChEBI" id="CHEBI:33019"/>
        <dbReference type="ChEBI" id="CHEBI:60344"/>
        <dbReference type="ChEBI" id="CHEBI:60530"/>
        <dbReference type="ChEBI" id="CHEBI:175763"/>
        <dbReference type="EC" id="2.5.1.141"/>
    </reaction>
</comment>
<keyword evidence="11" id="KW-1185">Reference proteome</keyword>
<evidence type="ECO:0000256" key="7">
    <source>
        <dbReference type="ARBA" id="ARBA00023136"/>
    </source>
</evidence>
<evidence type="ECO:0000313" key="11">
    <source>
        <dbReference type="Proteomes" id="UP001225072"/>
    </source>
</evidence>
<dbReference type="Pfam" id="PF01040">
    <property type="entry name" value="UbiA"/>
    <property type="match status" value="1"/>
</dbReference>
<comment type="caution">
    <text evidence="10">The sequence shown here is derived from an EMBL/GenBank/DDBJ whole genome shotgun (WGS) entry which is preliminary data.</text>
</comment>
<feature type="transmembrane region" description="Helical" evidence="9">
    <location>
        <begin position="265"/>
        <end position="289"/>
    </location>
</feature>
<comment type="pathway">
    <text evidence="9">Porphyrin-containing compound metabolism; heme O biosynthesis; heme O from protoheme: step 1/1.</text>
</comment>
<protein>
    <recommendedName>
        <fullName evidence="9">Protoheme IX farnesyltransferase</fullName>
        <ecNumber evidence="9">2.5.1.141</ecNumber>
    </recommendedName>
    <alternativeName>
        <fullName evidence="9">Heme B farnesyltransferase</fullName>
    </alternativeName>
    <alternativeName>
        <fullName evidence="9">Heme O synthase</fullName>
    </alternativeName>
</protein>
<dbReference type="EMBL" id="JAUTAL010000001">
    <property type="protein sequence ID" value="MDQ1095227.1"/>
    <property type="molecule type" value="Genomic_DNA"/>
</dbReference>
<feature type="transmembrane region" description="Helical" evidence="9">
    <location>
        <begin position="141"/>
        <end position="160"/>
    </location>
</feature>
<feature type="transmembrane region" description="Helical" evidence="9">
    <location>
        <begin position="209"/>
        <end position="227"/>
    </location>
</feature>
<evidence type="ECO:0000313" key="10">
    <source>
        <dbReference type="EMBL" id="MDQ1095227.1"/>
    </source>
</evidence>
<organism evidence="10 11">
    <name type="scientific">Chryseobacterium camelliae</name>
    <dbReference type="NCBI Taxonomy" id="1265445"/>
    <lineage>
        <taxon>Bacteria</taxon>
        <taxon>Pseudomonadati</taxon>
        <taxon>Bacteroidota</taxon>
        <taxon>Flavobacteriia</taxon>
        <taxon>Flavobacteriales</taxon>
        <taxon>Weeksellaceae</taxon>
        <taxon>Chryseobacterium group</taxon>
        <taxon>Chryseobacterium</taxon>
    </lineage>
</organism>
<keyword evidence="6 9" id="KW-0350">Heme biosynthesis</keyword>
<dbReference type="InterPro" id="IPR044878">
    <property type="entry name" value="UbiA_sf"/>
</dbReference>
<dbReference type="InterPro" id="IPR006369">
    <property type="entry name" value="Protohaem_IX_farnesylTrfase"/>
</dbReference>
<evidence type="ECO:0000256" key="9">
    <source>
        <dbReference type="HAMAP-Rule" id="MF_00154"/>
    </source>
</evidence>
<feature type="transmembrane region" description="Helical" evidence="9">
    <location>
        <begin position="38"/>
        <end position="62"/>
    </location>
</feature>
<reference evidence="10 11" key="1">
    <citation type="submission" date="2023-07" db="EMBL/GenBank/DDBJ databases">
        <title>Functional and genomic diversity of the sorghum phyllosphere microbiome.</title>
        <authorList>
            <person name="Shade A."/>
        </authorList>
    </citation>
    <scope>NUCLEOTIDE SEQUENCE [LARGE SCALE GENOMIC DNA]</scope>
    <source>
        <strain evidence="10 11">SORGH_AS_1064</strain>
    </source>
</reference>
<dbReference type="RefSeq" id="WP_307453674.1">
    <property type="nucleotide sequence ID" value="NZ_JAUTAL010000001.1"/>
</dbReference>
<keyword evidence="2 9" id="KW-1003">Cell membrane</keyword>
<keyword evidence="4 9" id="KW-0812">Transmembrane</keyword>
<sequence>MKVKVKDYYHLSKPGIVKGNLMAVCTGFFYSAQLPIHWIHFFFLILGSSLIISSACIFNNMYDRDIDELMKRTQYRSTIFYRNPLREILFSAIFIFCAGVIILWKFTTVYTALAGVAGFFCYLILYSVFFKRKHYMSTEIGAIAGSFPPLMGYFALKPVINGDAVLLFLIYFFWQVPHTYAIALYRKAEYDHAKIPLFPLVKGISKTKIHLFIYISLYILSCVALFFSGKFNILLSCLFLSFCTVWLLSVFNIKKTEEQLWAKKVFLLSLYTMLLLSVTVFFNFILVILKN</sequence>
<comment type="function">
    <text evidence="9">Converts heme B (protoheme IX) to heme O by substitution of the vinyl group on carbon 2 of heme B porphyrin ring with a hydroxyethyl farnesyl side group.</text>
</comment>
<comment type="miscellaneous">
    <text evidence="9">Carbon 2 of the heme B porphyrin ring is defined according to the Fischer nomenclature.</text>
</comment>
<dbReference type="PANTHER" id="PTHR43448:SF2">
    <property type="entry name" value="PROTOHEME IX FARNESYLTRANSFERASE, MITOCHONDRIAL"/>
    <property type="match status" value="1"/>
</dbReference>
<dbReference type="PANTHER" id="PTHR43448">
    <property type="entry name" value="PROTOHEME IX FARNESYLTRANSFERASE, MITOCHONDRIAL"/>
    <property type="match status" value="1"/>
</dbReference>
<comment type="similarity">
    <text evidence="9">Belongs to the UbiA prenyltransferase family. Protoheme IX farnesyltransferase subfamily.</text>
</comment>
<dbReference type="NCBIfam" id="TIGR01473">
    <property type="entry name" value="cyoE_ctaB"/>
    <property type="match status" value="1"/>
</dbReference>
<feature type="transmembrane region" description="Helical" evidence="9">
    <location>
        <begin position="166"/>
        <end position="188"/>
    </location>
</feature>
<evidence type="ECO:0000256" key="2">
    <source>
        <dbReference type="ARBA" id="ARBA00022475"/>
    </source>
</evidence>
<dbReference type="GO" id="GO:0008495">
    <property type="term" value="F:protoheme IX farnesyltransferase activity"/>
    <property type="evidence" value="ECO:0007669"/>
    <property type="project" value="UniProtKB-EC"/>
</dbReference>
<dbReference type="CDD" id="cd13957">
    <property type="entry name" value="PT_UbiA_Cox10"/>
    <property type="match status" value="1"/>
</dbReference>
<evidence type="ECO:0000256" key="8">
    <source>
        <dbReference type="ARBA" id="ARBA00047690"/>
    </source>
</evidence>
<evidence type="ECO:0000256" key="4">
    <source>
        <dbReference type="ARBA" id="ARBA00022692"/>
    </source>
</evidence>
<proteinExistence type="inferred from homology"/>
<comment type="subcellular location">
    <subcellularLocation>
        <location evidence="9">Cell membrane</location>
        <topology evidence="9">Multi-pass membrane protein</topology>
    </subcellularLocation>
    <subcellularLocation>
        <location evidence="1">Membrane</location>
        <topology evidence="1">Multi-pass membrane protein</topology>
    </subcellularLocation>
</comment>
<dbReference type="HAMAP" id="MF_00154">
    <property type="entry name" value="CyoE_CtaB"/>
    <property type="match status" value="1"/>
</dbReference>
<accession>A0ABU0TDS1</accession>
<evidence type="ECO:0000256" key="5">
    <source>
        <dbReference type="ARBA" id="ARBA00022989"/>
    </source>
</evidence>
<dbReference type="Proteomes" id="UP001225072">
    <property type="component" value="Unassembled WGS sequence"/>
</dbReference>